<feature type="repeat" description="TPR" evidence="3">
    <location>
        <begin position="992"/>
        <end position="1025"/>
    </location>
</feature>
<feature type="compositionally biased region" description="Basic and acidic residues" evidence="4">
    <location>
        <begin position="203"/>
        <end position="217"/>
    </location>
</feature>
<feature type="region of interest" description="Disordered" evidence="4">
    <location>
        <begin position="363"/>
        <end position="384"/>
    </location>
</feature>
<evidence type="ECO:0000256" key="2">
    <source>
        <dbReference type="ARBA" id="ARBA00022803"/>
    </source>
</evidence>
<feature type="repeat" description="TPR" evidence="3">
    <location>
        <begin position="1034"/>
        <end position="1067"/>
    </location>
</feature>
<sequence>MKAMKNSLRKLGKRHRRGKAEVPRDPPRLHTSTPSEAGIPTPPFGEEQTKKKEEGQEQSSVQLEQDKRERETPNEKRAEDGQEKLQEDDPEKQGGGGREDKAEEEGNGQVKRPGEEGEEEGPKAENGGCREREEEATEEEGEGREEHPEEDAKDGSEPQKDERREHKDSTEDVAMEPLDERSPEEKQNDGMSVEDYSSPTNERSPDEKQTEGTRVEDATSPTTERSPEGKQTDGTRVEDATSPTNEEETRTKRLDSIAKSPAEAPLLQDWFIQREPVVAAICDRLGVNDRGRSRASGEPPVVGVAGPSGAGKSTIASMIVARHDVRGHFSQKGVVWLSVGQGARDRLLDVMYRLAVMVHELADSSSSPDDGPFRPPRTPDIGVEPEDGAAYVREILAADEGERSSGGFGELLVVADDVWEAEVLAELRNTGASILYTTRSEEDLLAASGGSSVLRVDEVTEGEAEELLRRAAALLDYSKLPDAAHDIIRRGGSVAMDVAYVGRWDIVRGKNDQAAWAAVLAHVIDAQNFMKGAALLPWRSAVLRVGVTRLGLADQGTKELYLSLGVLPRNLSFSVDDVTALVSDGSAEELQAATLAMATLEQWSVLVRTEGGRYRVHHSHADMAWQGISEDPAILGPALARWRNRVSTAEAVLTWRTEELVDIWETIWSLEIGEGAEDIGQPYAETVDAMDLSDAGAFQLLRRIAFFQWLTNEPDAACMSWSKLLASGEDSAANHPDVHVTMYTLGAHALISGRTPEAEGWFRRTLAIEEKVLDSDDAAIADTLHQIALCAFREGRVKEAESFHLRALAVRESLKGHEHLDVARTLHSLGLCILKMNTRAKEAEGYFRRALRIFSEKLGATDTKASTAMYDLGRCLSSAGQTREAEEYLQRALSIQGNRQGLKSPAVADTLYALGGCMADAGQPAVAGVFYRRALAIREESLGVDDPSTVRTVRALAQVLLDTGYTEEAQDLFQRALVSVENSLGSNHREVAVLFHGLGACALAEQKPEEAEQQFKRALAIRERSLGADQSSIAHTLYDLGRCASQAGRMQQAEDFYRRSLMIEEANLGEHHEEVATVLYSLSVCVAEQGGRNKEVEGLLERVVGIKEINRKAMKPTERNDVELADILGGLGAASFRAGHLDAAAKHIRHALAIYEKALDAHHPKISFTLNALGKCLLKAGRAEEAEVSFRRVLDMTTAEGEHKGGGDSVHNCSYPPIGDTLDFLGQCAMFEGRTEEARRLFHRALKGREDHLGPDHPRVALTLYSIGRCFFDEGNLEEAENHLNCALSIQEKTLDPEHPAIAATQAGRESIKRKQVYFR</sequence>
<accession>D8LT49</accession>
<feature type="compositionally biased region" description="Basic and acidic residues" evidence="4">
    <location>
        <begin position="178"/>
        <end position="188"/>
    </location>
</feature>
<dbReference type="SMART" id="SM00028">
    <property type="entry name" value="TPR"/>
    <property type="match status" value="12"/>
</dbReference>
<reference evidence="6 7" key="1">
    <citation type="journal article" date="2010" name="Nature">
        <title>The Ectocarpus genome and the independent evolution of multicellularity in brown algae.</title>
        <authorList>
            <person name="Cock J.M."/>
            <person name="Sterck L."/>
            <person name="Rouze P."/>
            <person name="Scornet D."/>
            <person name="Allen A.E."/>
            <person name="Amoutzias G."/>
            <person name="Anthouard V."/>
            <person name="Artiguenave F."/>
            <person name="Aury J.M."/>
            <person name="Badger J.H."/>
            <person name="Beszteri B."/>
            <person name="Billiau K."/>
            <person name="Bonnet E."/>
            <person name="Bothwell J.H."/>
            <person name="Bowler C."/>
            <person name="Boyen C."/>
            <person name="Brownlee C."/>
            <person name="Carrano C.J."/>
            <person name="Charrier B."/>
            <person name="Cho G.Y."/>
            <person name="Coelho S.M."/>
            <person name="Collen J."/>
            <person name="Corre E."/>
            <person name="Da Silva C."/>
            <person name="Delage L."/>
            <person name="Delaroque N."/>
            <person name="Dittami S.M."/>
            <person name="Doulbeau S."/>
            <person name="Elias M."/>
            <person name="Farnham G."/>
            <person name="Gachon C.M."/>
            <person name="Gschloessl B."/>
            <person name="Heesch S."/>
            <person name="Jabbari K."/>
            <person name="Jubin C."/>
            <person name="Kawai H."/>
            <person name="Kimura K."/>
            <person name="Kloareg B."/>
            <person name="Kupper F.C."/>
            <person name="Lang D."/>
            <person name="Le Bail A."/>
            <person name="Leblanc C."/>
            <person name="Lerouge P."/>
            <person name="Lohr M."/>
            <person name="Lopez P.J."/>
            <person name="Martens C."/>
            <person name="Maumus F."/>
            <person name="Michel G."/>
            <person name="Miranda-Saavedra D."/>
            <person name="Morales J."/>
            <person name="Moreau H."/>
            <person name="Motomura T."/>
            <person name="Nagasato C."/>
            <person name="Napoli C.A."/>
            <person name="Nelson D.R."/>
            <person name="Nyvall-Collen P."/>
            <person name="Peters A.F."/>
            <person name="Pommier C."/>
            <person name="Potin P."/>
            <person name="Poulain J."/>
            <person name="Quesneville H."/>
            <person name="Read B."/>
            <person name="Rensing S.A."/>
            <person name="Ritter A."/>
            <person name="Rousvoal S."/>
            <person name="Samanta M."/>
            <person name="Samson G."/>
            <person name="Schroeder D.C."/>
            <person name="Segurens B."/>
            <person name="Strittmatter M."/>
            <person name="Tonon T."/>
            <person name="Tregear J.W."/>
            <person name="Valentin K."/>
            <person name="von Dassow P."/>
            <person name="Yamagishi T."/>
            <person name="Van de Peer Y."/>
            <person name="Wincker P."/>
        </authorList>
    </citation>
    <scope>NUCLEOTIDE SEQUENCE [LARGE SCALE GENOMIC DNA]</scope>
    <source>
        <strain evidence="7">Ec32 / CCAP1310/4</strain>
    </source>
</reference>
<dbReference type="eggNOG" id="KOG1840">
    <property type="taxonomic scope" value="Eukaryota"/>
</dbReference>
<evidence type="ECO:0000256" key="1">
    <source>
        <dbReference type="ARBA" id="ARBA00022737"/>
    </source>
</evidence>
<evidence type="ECO:0000256" key="4">
    <source>
        <dbReference type="SAM" id="MobiDB-lite"/>
    </source>
</evidence>
<feature type="region of interest" description="Disordered" evidence="4">
    <location>
        <begin position="1"/>
        <end position="256"/>
    </location>
</feature>
<feature type="compositionally biased region" description="Basic and acidic residues" evidence="4">
    <location>
        <begin position="64"/>
        <end position="87"/>
    </location>
</feature>
<dbReference type="Pfam" id="PF13424">
    <property type="entry name" value="TPR_12"/>
    <property type="match status" value="6"/>
</dbReference>
<dbReference type="STRING" id="2880.D8LT49"/>
<feature type="compositionally biased region" description="Basic and acidic residues" evidence="4">
    <location>
        <begin position="112"/>
        <end position="133"/>
    </location>
</feature>
<dbReference type="SUPFAM" id="SSF48452">
    <property type="entry name" value="TPR-like"/>
    <property type="match status" value="3"/>
</dbReference>
<dbReference type="eggNOG" id="KOG4475">
    <property type="taxonomic scope" value="Eukaryota"/>
</dbReference>
<dbReference type="Gene3D" id="1.25.40.10">
    <property type="entry name" value="Tetratricopeptide repeat domain"/>
    <property type="match status" value="4"/>
</dbReference>
<protein>
    <submittedName>
        <fullName evidence="6">NB-ARC and TPR repeat-containig protein</fullName>
    </submittedName>
</protein>
<keyword evidence="7" id="KW-1185">Reference proteome</keyword>
<dbReference type="InterPro" id="IPR002182">
    <property type="entry name" value="NB-ARC"/>
</dbReference>
<dbReference type="OrthoDB" id="197174at2759"/>
<dbReference type="InterPro" id="IPR019734">
    <property type="entry name" value="TPR_rpt"/>
</dbReference>
<dbReference type="InterPro" id="IPR027417">
    <property type="entry name" value="P-loop_NTPase"/>
</dbReference>
<dbReference type="InterPro" id="IPR011990">
    <property type="entry name" value="TPR-like_helical_dom_sf"/>
</dbReference>
<feature type="compositionally biased region" description="Basic and acidic residues" evidence="4">
    <location>
        <begin position="19"/>
        <end position="28"/>
    </location>
</feature>
<proteinExistence type="predicted"/>
<feature type="compositionally biased region" description="Basic and acidic residues" evidence="4">
    <location>
        <begin position="153"/>
        <end position="170"/>
    </location>
</feature>
<feature type="repeat" description="TPR" evidence="3">
    <location>
        <begin position="1261"/>
        <end position="1294"/>
    </location>
</feature>
<evidence type="ECO:0000313" key="7">
    <source>
        <dbReference type="Proteomes" id="UP000002630"/>
    </source>
</evidence>
<dbReference type="GO" id="GO:0043531">
    <property type="term" value="F:ADP binding"/>
    <property type="evidence" value="ECO:0007669"/>
    <property type="project" value="InterPro"/>
</dbReference>
<feature type="compositionally biased region" description="Acidic residues" evidence="4">
    <location>
        <begin position="134"/>
        <end position="152"/>
    </location>
</feature>
<feature type="compositionally biased region" description="Basic residues" evidence="4">
    <location>
        <begin position="7"/>
        <end position="18"/>
    </location>
</feature>
<evidence type="ECO:0000256" key="3">
    <source>
        <dbReference type="PROSITE-ProRule" id="PRU00339"/>
    </source>
</evidence>
<dbReference type="SUPFAM" id="SSF52540">
    <property type="entry name" value="P-loop containing nucleoside triphosphate hydrolases"/>
    <property type="match status" value="1"/>
</dbReference>
<dbReference type="EMBL" id="FN649731">
    <property type="protein sequence ID" value="CBN75323.1"/>
    <property type="molecule type" value="Genomic_DNA"/>
</dbReference>
<keyword evidence="1" id="KW-0677">Repeat</keyword>
<evidence type="ECO:0000313" key="6">
    <source>
        <dbReference type="EMBL" id="CBN75323.1"/>
    </source>
</evidence>
<feature type="compositionally biased region" description="Basic and acidic residues" evidence="4">
    <location>
        <begin position="225"/>
        <end position="239"/>
    </location>
</feature>
<dbReference type="EMBL" id="FN649014">
    <property type="protein sequence ID" value="CBN75323.1"/>
    <property type="molecule type" value="Genomic_DNA"/>
</dbReference>
<dbReference type="Pfam" id="PF00931">
    <property type="entry name" value="NB-ARC"/>
    <property type="match status" value="1"/>
</dbReference>
<keyword evidence="2 3" id="KW-0802">TPR repeat</keyword>
<evidence type="ECO:0000259" key="5">
    <source>
        <dbReference type="Pfam" id="PF00931"/>
    </source>
</evidence>
<feature type="repeat" description="TPR" evidence="3">
    <location>
        <begin position="866"/>
        <end position="899"/>
    </location>
</feature>
<dbReference type="PROSITE" id="PS50005">
    <property type="entry name" value="TPR"/>
    <property type="match status" value="4"/>
</dbReference>
<feature type="domain" description="NB-ARC" evidence="5">
    <location>
        <begin position="296"/>
        <end position="470"/>
    </location>
</feature>
<name>D8LT49_ECTSI</name>
<dbReference type="InParanoid" id="D8LT49"/>
<dbReference type="PANTHER" id="PTHR45641">
    <property type="entry name" value="TETRATRICOPEPTIDE REPEAT PROTEIN (AFU_ORTHOLOGUE AFUA_6G03870)"/>
    <property type="match status" value="1"/>
</dbReference>
<feature type="compositionally biased region" description="Basic and acidic residues" evidence="4">
    <location>
        <begin position="247"/>
        <end position="256"/>
    </location>
</feature>
<dbReference type="Gene3D" id="3.40.50.300">
    <property type="entry name" value="P-loop containing nucleotide triphosphate hydrolases"/>
    <property type="match status" value="1"/>
</dbReference>
<dbReference type="PANTHER" id="PTHR45641:SF19">
    <property type="entry name" value="NEPHROCYSTIN-3"/>
    <property type="match status" value="1"/>
</dbReference>
<gene>
    <name evidence="6" type="ORF">Esi_0078_0062</name>
</gene>
<organism evidence="6 7">
    <name type="scientific">Ectocarpus siliculosus</name>
    <name type="common">Brown alga</name>
    <name type="synonym">Conferva siliculosa</name>
    <dbReference type="NCBI Taxonomy" id="2880"/>
    <lineage>
        <taxon>Eukaryota</taxon>
        <taxon>Sar</taxon>
        <taxon>Stramenopiles</taxon>
        <taxon>Ochrophyta</taxon>
        <taxon>PX clade</taxon>
        <taxon>Phaeophyceae</taxon>
        <taxon>Ectocarpales</taxon>
        <taxon>Ectocarpaceae</taxon>
        <taxon>Ectocarpus</taxon>
    </lineage>
</organism>
<dbReference type="Proteomes" id="UP000002630">
    <property type="component" value="Linkage Group LG06"/>
</dbReference>